<keyword evidence="1" id="KW-0472">Membrane</keyword>
<dbReference type="RefSeq" id="WP_295368260.1">
    <property type="nucleotide sequence ID" value="NZ_DYUC01000096.1"/>
</dbReference>
<proteinExistence type="predicted"/>
<evidence type="ECO:0000313" key="2">
    <source>
        <dbReference type="EMBL" id="HJG87250.1"/>
    </source>
</evidence>
<dbReference type="EMBL" id="DYUC01000096">
    <property type="protein sequence ID" value="HJG87250.1"/>
    <property type="molecule type" value="Genomic_DNA"/>
</dbReference>
<protein>
    <submittedName>
        <fullName evidence="2">Uncharacterized protein</fullName>
    </submittedName>
</protein>
<dbReference type="Proteomes" id="UP000760668">
    <property type="component" value="Unassembled WGS sequence"/>
</dbReference>
<evidence type="ECO:0000313" key="3">
    <source>
        <dbReference type="Proteomes" id="UP000760668"/>
    </source>
</evidence>
<accession>A0A921MNB2</accession>
<feature type="transmembrane region" description="Helical" evidence="1">
    <location>
        <begin position="38"/>
        <end position="55"/>
    </location>
</feature>
<reference evidence="2" key="2">
    <citation type="submission" date="2021-09" db="EMBL/GenBank/DDBJ databases">
        <authorList>
            <person name="Gilroy R."/>
        </authorList>
    </citation>
    <scope>NUCLEOTIDE SEQUENCE</scope>
    <source>
        <strain evidence="2">CHK179-5677</strain>
    </source>
</reference>
<reference evidence="2" key="1">
    <citation type="journal article" date="2021" name="PeerJ">
        <title>Extensive microbial diversity within the chicken gut microbiome revealed by metagenomics and culture.</title>
        <authorList>
            <person name="Gilroy R."/>
            <person name="Ravi A."/>
            <person name="Getino M."/>
            <person name="Pursley I."/>
            <person name="Horton D.L."/>
            <person name="Alikhan N.F."/>
            <person name="Baker D."/>
            <person name="Gharbi K."/>
            <person name="Hall N."/>
            <person name="Watson M."/>
            <person name="Adriaenssens E.M."/>
            <person name="Foster-Nyarko E."/>
            <person name="Jarju S."/>
            <person name="Secka A."/>
            <person name="Antonio M."/>
            <person name="Oren A."/>
            <person name="Chaudhuri R.R."/>
            <person name="La Ragione R."/>
            <person name="Hildebrand F."/>
            <person name="Pallen M.J."/>
        </authorList>
    </citation>
    <scope>NUCLEOTIDE SEQUENCE</scope>
    <source>
        <strain evidence="2">CHK179-5677</strain>
    </source>
</reference>
<sequence>MRKHCAQCGKSWLGRRSTCPRCGSGQVYESGGGWEKPALIAVAAAVVLIAAALFATREDGYWHETAISAHMVSAVREGPSEEYEDESLWRVQVEVENQGNFDAWISLDYFDFYDEEDWWLECEPDYPVYVADEDRQAWHEVWLPAGRSTQLACTVSVPDGAEELVMEYSTQNYGTGRARTSLSLTGGT</sequence>
<keyword evidence="1" id="KW-0812">Transmembrane</keyword>
<keyword evidence="1" id="KW-1133">Transmembrane helix</keyword>
<organism evidence="2 3">
    <name type="scientific">Pseudoflavonifractor capillosus</name>
    <dbReference type="NCBI Taxonomy" id="106588"/>
    <lineage>
        <taxon>Bacteria</taxon>
        <taxon>Bacillati</taxon>
        <taxon>Bacillota</taxon>
        <taxon>Clostridia</taxon>
        <taxon>Eubacteriales</taxon>
        <taxon>Oscillospiraceae</taxon>
        <taxon>Pseudoflavonifractor</taxon>
    </lineage>
</organism>
<gene>
    <name evidence="2" type="ORF">K8V01_09560</name>
</gene>
<dbReference type="AlphaFoldDB" id="A0A921MNB2"/>
<evidence type="ECO:0000256" key="1">
    <source>
        <dbReference type="SAM" id="Phobius"/>
    </source>
</evidence>
<name>A0A921MNB2_9FIRM</name>
<comment type="caution">
    <text evidence="2">The sequence shown here is derived from an EMBL/GenBank/DDBJ whole genome shotgun (WGS) entry which is preliminary data.</text>
</comment>